<dbReference type="InterPro" id="IPR041232">
    <property type="entry name" value="NPL"/>
</dbReference>
<reference evidence="3" key="1">
    <citation type="submission" date="2025-08" db="UniProtKB">
        <authorList>
            <consortium name="RefSeq"/>
        </authorList>
    </citation>
    <scope>IDENTIFICATION</scope>
</reference>
<dbReference type="Gene3D" id="2.60.120.340">
    <property type="entry name" value="Nucleoplasmin core domain"/>
    <property type="match status" value="1"/>
</dbReference>
<dbReference type="KEGG" id="nta:107804948"/>
<evidence type="ECO:0000256" key="1">
    <source>
        <dbReference type="SAM" id="MobiDB-lite"/>
    </source>
</evidence>
<dbReference type="STRING" id="4097.A0A1S4B6B5"/>
<feature type="domain" description="Nucleoplasmin-like" evidence="2">
    <location>
        <begin position="29"/>
        <end position="78"/>
    </location>
</feature>
<dbReference type="PaxDb" id="4097-A0A1S4B6B5"/>
<feature type="compositionally biased region" description="Polar residues" evidence="1">
    <location>
        <begin position="10"/>
        <end position="20"/>
    </location>
</feature>
<gene>
    <name evidence="3" type="primary">LOC107804948</name>
</gene>
<dbReference type="AlphaFoldDB" id="A0A1S4B6B5"/>
<sequence length="101" mass="11546">MENRKRRTSPSKLRSASLRKVSQSPNMAFWGAFIEPGKPYTLQLHNNKKRVRISQATLGERSGLWKSRSIVQCAIGSRFLSCRSTWCPPCRLLPPFQGNQQ</sequence>
<proteinExistence type="predicted"/>
<name>A0A1S4B6B5_TOBAC</name>
<dbReference type="RefSeq" id="XP_016484387.1">
    <property type="nucleotide sequence ID" value="XM_016628901.1"/>
</dbReference>
<organism evidence="3">
    <name type="scientific">Nicotiana tabacum</name>
    <name type="common">Common tobacco</name>
    <dbReference type="NCBI Taxonomy" id="4097"/>
    <lineage>
        <taxon>Eukaryota</taxon>
        <taxon>Viridiplantae</taxon>
        <taxon>Streptophyta</taxon>
        <taxon>Embryophyta</taxon>
        <taxon>Tracheophyta</taxon>
        <taxon>Spermatophyta</taxon>
        <taxon>Magnoliopsida</taxon>
        <taxon>eudicotyledons</taxon>
        <taxon>Gunneridae</taxon>
        <taxon>Pentapetalae</taxon>
        <taxon>asterids</taxon>
        <taxon>lamiids</taxon>
        <taxon>Solanales</taxon>
        <taxon>Solanaceae</taxon>
        <taxon>Nicotianoideae</taxon>
        <taxon>Nicotianeae</taxon>
        <taxon>Nicotiana</taxon>
    </lineage>
</organism>
<dbReference type="Pfam" id="PF17800">
    <property type="entry name" value="NPL"/>
    <property type="match status" value="1"/>
</dbReference>
<evidence type="ECO:0000259" key="2">
    <source>
        <dbReference type="Pfam" id="PF17800"/>
    </source>
</evidence>
<evidence type="ECO:0000313" key="3">
    <source>
        <dbReference type="RefSeq" id="XP_016484387.1"/>
    </source>
</evidence>
<dbReference type="OrthoDB" id="1902587at2759"/>
<accession>A0A1S4B6B5</accession>
<feature type="region of interest" description="Disordered" evidence="1">
    <location>
        <begin position="1"/>
        <end position="20"/>
    </location>
</feature>
<protein>
    <recommendedName>
        <fullName evidence="2">Nucleoplasmin-like domain-containing protein</fullName>
    </recommendedName>
</protein>